<keyword evidence="3" id="KW-1185">Reference proteome</keyword>
<protein>
    <submittedName>
        <fullName evidence="2">DUF4440 domain-containing protein</fullName>
    </submittedName>
</protein>
<dbReference type="InterPro" id="IPR032710">
    <property type="entry name" value="NTF2-like_dom_sf"/>
</dbReference>
<dbReference type="SUPFAM" id="SSF54427">
    <property type="entry name" value="NTF2-like"/>
    <property type="match status" value="1"/>
</dbReference>
<organism evidence="2 3">
    <name type="scientific">Rhodovarius crocodyli</name>
    <dbReference type="NCBI Taxonomy" id="1979269"/>
    <lineage>
        <taxon>Bacteria</taxon>
        <taxon>Pseudomonadati</taxon>
        <taxon>Pseudomonadota</taxon>
        <taxon>Alphaproteobacteria</taxon>
        <taxon>Acetobacterales</taxon>
        <taxon>Roseomonadaceae</taxon>
        <taxon>Rhodovarius</taxon>
    </lineage>
</organism>
<dbReference type="InterPro" id="IPR037401">
    <property type="entry name" value="SnoaL-like"/>
</dbReference>
<dbReference type="Pfam" id="PF13474">
    <property type="entry name" value="SnoaL_3"/>
    <property type="match status" value="1"/>
</dbReference>
<dbReference type="Proteomes" id="UP000282957">
    <property type="component" value="Unassembled WGS sequence"/>
</dbReference>
<sequence length="152" mass="17227">MPALPEASPELRDEILAWLDAFAACVQKVDYKSAYPFWHEQALAFGTHKRVLEGLWDWRDRQWDSVWPKTSGFTFIHDQTRVLASPDGQMAVAITPWDSTGYNQDGTPFDRPGRASIILLKTGEGWVGVHSHMSLERGVPQESYGNREVIAR</sequence>
<dbReference type="AlphaFoldDB" id="A0A437MPT0"/>
<evidence type="ECO:0000313" key="3">
    <source>
        <dbReference type="Proteomes" id="UP000282957"/>
    </source>
</evidence>
<proteinExistence type="predicted"/>
<dbReference type="Gene3D" id="3.10.450.50">
    <property type="match status" value="1"/>
</dbReference>
<dbReference type="EMBL" id="SACL01000001">
    <property type="protein sequence ID" value="RVT99649.1"/>
    <property type="molecule type" value="Genomic_DNA"/>
</dbReference>
<evidence type="ECO:0000259" key="1">
    <source>
        <dbReference type="Pfam" id="PF13474"/>
    </source>
</evidence>
<dbReference type="OrthoDB" id="4775103at2"/>
<feature type="domain" description="SnoaL-like" evidence="1">
    <location>
        <begin position="15"/>
        <end position="135"/>
    </location>
</feature>
<reference evidence="2 3" key="1">
    <citation type="submission" date="2019-01" db="EMBL/GenBank/DDBJ databases">
        <authorList>
            <person name="Chen W.-M."/>
        </authorList>
    </citation>
    <scope>NUCLEOTIDE SEQUENCE [LARGE SCALE GENOMIC DNA]</scope>
    <source>
        <strain evidence="2 3">CCP-6</strain>
    </source>
</reference>
<accession>A0A437MPT0</accession>
<evidence type="ECO:0000313" key="2">
    <source>
        <dbReference type="EMBL" id="RVT99649.1"/>
    </source>
</evidence>
<name>A0A437MPT0_9PROT</name>
<gene>
    <name evidence="2" type="ORF">EOD42_02070</name>
</gene>
<comment type="caution">
    <text evidence="2">The sequence shown here is derived from an EMBL/GenBank/DDBJ whole genome shotgun (WGS) entry which is preliminary data.</text>
</comment>